<sequence length="257" mass="30614">MLFTIGQVTKMYNISHDTLRYYDKIDLLKPSVKKENGYRYYTIREIELLEIILIAKQLEIPIKDIKDIVQKEEEDAYVELFTRHEKFLEDKIKYLTDLKYRVKISKDMASKMSEFKNKEIKDGFKSEYINKKVIFFNQNGNSYIATVVKTKNLMILLNKDDKGNIVGDSSRVGIEVFEDEVFEYKKYTDFTEKNFRGEYIVITRKDTFSNIEKLTKEILNNINCKDKKVEVLVETMFTLSRKEKENIYLVKLYIPKN</sequence>
<keyword evidence="3" id="KW-0238">DNA-binding</keyword>
<reference evidence="6 7" key="1">
    <citation type="submission" date="2020-08" db="EMBL/GenBank/DDBJ databases">
        <authorList>
            <person name="Liu C."/>
            <person name="Sun Q."/>
        </authorList>
    </citation>
    <scope>NUCLEOTIDE SEQUENCE [LARGE SCALE GENOMIC DNA]</scope>
    <source>
        <strain evidence="6 7">NSJ-45</strain>
    </source>
</reference>
<evidence type="ECO:0000256" key="4">
    <source>
        <dbReference type="ARBA" id="ARBA00023163"/>
    </source>
</evidence>
<proteinExistence type="predicted"/>
<gene>
    <name evidence="6" type="ORF">H8891_05355</name>
</gene>
<dbReference type="InterPro" id="IPR000551">
    <property type="entry name" value="MerR-type_HTH_dom"/>
</dbReference>
<evidence type="ECO:0000256" key="2">
    <source>
        <dbReference type="ARBA" id="ARBA00023015"/>
    </source>
</evidence>
<keyword evidence="1" id="KW-0678">Repressor</keyword>
<dbReference type="SUPFAM" id="SSF46955">
    <property type="entry name" value="Putative DNA-binding domain"/>
    <property type="match status" value="1"/>
</dbReference>
<evidence type="ECO:0000256" key="1">
    <source>
        <dbReference type="ARBA" id="ARBA00022491"/>
    </source>
</evidence>
<evidence type="ECO:0000256" key="3">
    <source>
        <dbReference type="ARBA" id="ARBA00023125"/>
    </source>
</evidence>
<protein>
    <submittedName>
        <fullName evidence="6">MerR family transcriptional regulator</fullName>
    </submittedName>
</protein>
<dbReference type="PANTHER" id="PTHR30204:SF69">
    <property type="entry name" value="MERR-FAMILY TRANSCRIPTIONAL REGULATOR"/>
    <property type="match status" value="1"/>
</dbReference>
<feature type="domain" description="HTH merR-type" evidence="5">
    <location>
        <begin position="2"/>
        <end position="71"/>
    </location>
</feature>
<accession>A0ABR7K294</accession>
<evidence type="ECO:0000313" key="7">
    <source>
        <dbReference type="Proteomes" id="UP000611796"/>
    </source>
</evidence>
<organism evidence="6 7">
    <name type="scientific">Paeniclostridium hominis</name>
    <dbReference type="NCBI Taxonomy" id="2764329"/>
    <lineage>
        <taxon>Bacteria</taxon>
        <taxon>Bacillati</taxon>
        <taxon>Bacillota</taxon>
        <taxon>Clostridia</taxon>
        <taxon>Peptostreptococcales</taxon>
        <taxon>Peptostreptococcaceae</taxon>
        <taxon>Paeniclostridium</taxon>
    </lineage>
</organism>
<dbReference type="Gene3D" id="1.10.1660.10">
    <property type="match status" value="1"/>
</dbReference>
<keyword evidence="2" id="KW-0805">Transcription regulation</keyword>
<dbReference type="RefSeq" id="WP_187005510.1">
    <property type="nucleotide sequence ID" value="NZ_JACRWD010000001.1"/>
</dbReference>
<dbReference type="PROSITE" id="PS50937">
    <property type="entry name" value="HTH_MERR_2"/>
    <property type="match status" value="1"/>
</dbReference>
<dbReference type="InterPro" id="IPR009061">
    <property type="entry name" value="DNA-bd_dom_put_sf"/>
</dbReference>
<dbReference type="SMART" id="SM00422">
    <property type="entry name" value="HTH_MERR"/>
    <property type="match status" value="1"/>
</dbReference>
<name>A0ABR7K294_9FIRM</name>
<dbReference type="EMBL" id="JACRWD010000001">
    <property type="protein sequence ID" value="MBC6003219.1"/>
    <property type="molecule type" value="Genomic_DNA"/>
</dbReference>
<dbReference type="PANTHER" id="PTHR30204">
    <property type="entry name" value="REDOX-CYCLING DRUG-SENSING TRANSCRIPTIONAL ACTIVATOR SOXR"/>
    <property type="match status" value="1"/>
</dbReference>
<dbReference type="Pfam" id="PF00376">
    <property type="entry name" value="MerR"/>
    <property type="match status" value="1"/>
</dbReference>
<dbReference type="InterPro" id="IPR047057">
    <property type="entry name" value="MerR_fam"/>
</dbReference>
<keyword evidence="7" id="KW-1185">Reference proteome</keyword>
<evidence type="ECO:0000313" key="6">
    <source>
        <dbReference type="EMBL" id="MBC6003219.1"/>
    </source>
</evidence>
<evidence type="ECO:0000259" key="5">
    <source>
        <dbReference type="PROSITE" id="PS50937"/>
    </source>
</evidence>
<dbReference type="Proteomes" id="UP000611796">
    <property type="component" value="Unassembled WGS sequence"/>
</dbReference>
<keyword evidence="4" id="KW-0804">Transcription</keyword>
<comment type="caution">
    <text evidence="6">The sequence shown here is derived from an EMBL/GenBank/DDBJ whole genome shotgun (WGS) entry which is preliminary data.</text>
</comment>